<dbReference type="InterPro" id="IPR026590">
    <property type="entry name" value="Ssirtuin_cat_dom"/>
</dbReference>
<keyword evidence="2 3" id="KW-0520">NAD</keyword>
<dbReference type="GO" id="GO:0036055">
    <property type="term" value="F:protein-succinyllysine desuccinylase activity"/>
    <property type="evidence" value="ECO:0007669"/>
    <property type="project" value="UniProtKB-UniRule"/>
</dbReference>
<comment type="catalytic activity">
    <reaction evidence="3">
        <text>N(6)-succinyl-L-lysyl-[protein] + NAD(+) + H2O = 2''-O-succinyl-ADP-D-ribose + nicotinamide + L-lysyl-[protein]</text>
        <dbReference type="Rhea" id="RHEA:47668"/>
        <dbReference type="Rhea" id="RHEA-COMP:9752"/>
        <dbReference type="Rhea" id="RHEA-COMP:11877"/>
        <dbReference type="ChEBI" id="CHEBI:15377"/>
        <dbReference type="ChEBI" id="CHEBI:17154"/>
        <dbReference type="ChEBI" id="CHEBI:29969"/>
        <dbReference type="ChEBI" id="CHEBI:57540"/>
        <dbReference type="ChEBI" id="CHEBI:87830"/>
        <dbReference type="ChEBI" id="CHEBI:87832"/>
    </reaction>
</comment>
<feature type="binding site" evidence="3">
    <location>
        <begin position="104"/>
        <end position="107"/>
    </location>
    <ligand>
        <name>NAD(+)</name>
        <dbReference type="ChEBI" id="CHEBI:57540"/>
    </ligand>
</feature>
<proteinExistence type="inferred from homology"/>
<protein>
    <recommendedName>
        <fullName evidence="3">NAD-dependent protein deacylase</fullName>
        <ecNumber evidence="3">2.3.1.286</ecNumber>
    </recommendedName>
    <alternativeName>
        <fullName evidence="3">Regulatory protein SIR2 homolog</fullName>
    </alternativeName>
</protein>
<feature type="binding site" evidence="3">
    <location>
        <begin position="190"/>
        <end position="192"/>
    </location>
    <ligand>
        <name>NAD(+)</name>
        <dbReference type="ChEBI" id="CHEBI:57540"/>
    </ligand>
</feature>
<organism evidence="6 7">
    <name type="scientific">Plasticicumulans lactativorans</name>
    <dbReference type="NCBI Taxonomy" id="1133106"/>
    <lineage>
        <taxon>Bacteria</taxon>
        <taxon>Pseudomonadati</taxon>
        <taxon>Pseudomonadota</taxon>
        <taxon>Gammaproteobacteria</taxon>
        <taxon>Candidatus Competibacteraceae</taxon>
        <taxon>Plasticicumulans</taxon>
    </lineage>
</organism>
<dbReference type="InterPro" id="IPR027546">
    <property type="entry name" value="Sirtuin_class_III"/>
</dbReference>
<keyword evidence="3 4" id="KW-0862">Zinc</keyword>
<comment type="cofactor">
    <cofactor evidence="3">
        <name>Zn(2+)</name>
        <dbReference type="ChEBI" id="CHEBI:29105"/>
    </cofactor>
    <text evidence="3">Binds 1 zinc ion per subunit.</text>
</comment>
<comment type="catalytic activity">
    <reaction evidence="3">
        <text>N(6)-acetyl-L-lysyl-[protein] + NAD(+) + H2O = 2''-O-acetyl-ADP-D-ribose + nicotinamide + L-lysyl-[protein]</text>
        <dbReference type="Rhea" id="RHEA:43636"/>
        <dbReference type="Rhea" id="RHEA-COMP:9752"/>
        <dbReference type="Rhea" id="RHEA-COMP:10731"/>
        <dbReference type="ChEBI" id="CHEBI:15377"/>
        <dbReference type="ChEBI" id="CHEBI:17154"/>
        <dbReference type="ChEBI" id="CHEBI:29969"/>
        <dbReference type="ChEBI" id="CHEBI:57540"/>
        <dbReference type="ChEBI" id="CHEBI:61930"/>
        <dbReference type="ChEBI" id="CHEBI:83767"/>
        <dbReference type="EC" id="2.3.1.286"/>
    </reaction>
</comment>
<evidence type="ECO:0000256" key="4">
    <source>
        <dbReference type="PROSITE-ProRule" id="PRU00236"/>
    </source>
</evidence>
<evidence type="ECO:0000256" key="3">
    <source>
        <dbReference type="HAMAP-Rule" id="MF_01121"/>
    </source>
</evidence>
<sequence length="248" mass="26254">MNAVAIPAALVARLRAARRVAVLSGAGISAESGVPTFRDAQTGLWARYRPEDLATPAAFARDPQLVWDWYAWRRERVAQAQPNPGHRALVALEGRVAAFTLITQNVDGLHRRAGSRRVIELHGDITRSVCSVERCEVGAWDDTGERPPRCPACGAPLRPDVVWFGEALPRAALAAAQAAAESCEVFLCVGTSTVVYPAAELPFAAQRSGACVVEVNPDATPLSSSADFRLPGPAGTVLPALLAALDAT</sequence>
<keyword evidence="1" id="KW-0808">Transferase</keyword>
<evidence type="ECO:0000313" key="6">
    <source>
        <dbReference type="EMBL" id="TCO82242.1"/>
    </source>
</evidence>
<dbReference type="GO" id="GO:0008270">
    <property type="term" value="F:zinc ion binding"/>
    <property type="evidence" value="ECO:0007669"/>
    <property type="project" value="UniProtKB-UniRule"/>
</dbReference>
<dbReference type="GO" id="GO:0036054">
    <property type="term" value="F:protein-malonyllysine demalonylase activity"/>
    <property type="evidence" value="ECO:0007669"/>
    <property type="project" value="InterPro"/>
</dbReference>
<dbReference type="PANTHER" id="PTHR11085:SF10">
    <property type="entry name" value="NAD-DEPENDENT PROTEIN DEACYLASE SIRTUIN-5, MITOCHONDRIAL-RELATED"/>
    <property type="match status" value="1"/>
</dbReference>
<evidence type="ECO:0000256" key="1">
    <source>
        <dbReference type="ARBA" id="ARBA00022679"/>
    </source>
</evidence>
<feature type="binding site" evidence="3">
    <location>
        <begin position="216"/>
        <end position="218"/>
    </location>
    <ligand>
        <name>NAD(+)</name>
        <dbReference type="ChEBI" id="CHEBI:57540"/>
    </ligand>
</feature>
<feature type="binding site" evidence="3 4">
    <location>
        <position position="135"/>
    </location>
    <ligand>
        <name>Zn(2+)</name>
        <dbReference type="ChEBI" id="CHEBI:29105"/>
    </ligand>
</feature>
<dbReference type="RefSeq" id="WP_243662561.1">
    <property type="nucleotide sequence ID" value="NZ_SLWY01000005.1"/>
</dbReference>
<comment type="caution">
    <text evidence="6">The sequence shown here is derived from an EMBL/GenBank/DDBJ whole genome shotgun (WGS) entry which is preliminary data.</text>
</comment>
<dbReference type="InterPro" id="IPR029035">
    <property type="entry name" value="DHS-like_NAD/FAD-binding_dom"/>
</dbReference>
<dbReference type="Pfam" id="PF02146">
    <property type="entry name" value="SIR2"/>
    <property type="match status" value="1"/>
</dbReference>
<dbReference type="AlphaFoldDB" id="A0A4R2L888"/>
<keyword evidence="7" id="KW-1185">Reference proteome</keyword>
<dbReference type="GO" id="GO:0070403">
    <property type="term" value="F:NAD+ binding"/>
    <property type="evidence" value="ECO:0007669"/>
    <property type="project" value="UniProtKB-UniRule"/>
</dbReference>
<name>A0A4R2L888_9GAMM</name>
<comment type="similarity">
    <text evidence="3">Belongs to the sirtuin family. Class III subfamily.</text>
</comment>
<dbReference type="Gene3D" id="3.40.50.1220">
    <property type="entry name" value="TPP-binding domain"/>
    <property type="match status" value="1"/>
</dbReference>
<dbReference type="InterPro" id="IPR026591">
    <property type="entry name" value="Sirtuin_cat_small_dom_sf"/>
</dbReference>
<feature type="active site" description="Proton acceptor" evidence="3 4">
    <location>
        <position position="122"/>
    </location>
</feature>
<dbReference type="HAMAP" id="MF_01121">
    <property type="entry name" value="Sirtuin_ClassIII"/>
    <property type="match status" value="1"/>
</dbReference>
<comment type="subcellular location">
    <subcellularLocation>
        <location evidence="3">Cytoplasm</location>
    </subcellularLocation>
</comment>
<gene>
    <name evidence="3" type="primary">cobB</name>
    <name evidence="6" type="ORF">EV699_10524</name>
</gene>
<comment type="domain">
    <text evidence="3">2 residues (Tyr-70 and Arg-73) present in a large hydrophobic pocket are probably involved in substrate specificity. They are important for desuccinylation activity, but dispensable for deacetylation activity.</text>
</comment>
<dbReference type="SUPFAM" id="SSF52467">
    <property type="entry name" value="DHS-like NAD/FAD-binding domain"/>
    <property type="match status" value="1"/>
</dbReference>
<comment type="caution">
    <text evidence="3">Lacks conserved residue(s) required for the propagation of feature annotation.</text>
</comment>
<evidence type="ECO:0000259" key="5">
    <source>
        <dbReference type="PROSITE" id="PS50305"/>
    </source>
</evidence>
<accession>A0A4R2L888</accession>
<dbReference type="GO" id="GO:0005737">
    <property type="term" value="C:cytoplasm"/>
    <property type="evidence" value="ECO:0007669"/>
    <property type="project" value="UniProtKB-SubCell"/>
</dbReference>
<dbReference type="NCBIfam" id="NF001753">
    <property type="entry name" value="PRK00481.1-3"/>
    <property type="match status" value="1"/>
</dbReference>
<reference evidence="6 7" key="1">
    <citation type="submission" date="2019-03" db="EMBL/GenBank/DDBJ databases">
        <title>Genomic Encyclopedia of Type Strains, Phase IV (KMG-IV): sequencing the most valuable type-strain genomes for metagenomic binning, comparative biology and taxonomic classification.</title>
        <authorList>
            <person name="Goeker M."/>
        </authorList>
    </citation>
    <scope>NUCLEOTIDE SEQUENCE [LARGE SCALE GENOMIC DNA]</scope>
    <source>
        <strain evidence="6 7">DSM 25287</strain>
    </source>
</reference>
<feature type="domain" description="Deacetylase sirtuin-type" evidence="5">
    <location>
        <begin position="1"/>
        <end position="248"/>
    </location>
</feature>
<dbReference type="EC" id="2.3.1.286" evidence="3"/>
<evidence type="ECO:0000256" key="2">
    <source>
        <dbReference type="ARBA" id="ARBA00023027"/>
    </source>
</evidence>
<dbReference type="PANTHER" id="PTHR11085">
    <property type="entry name" value="NAD-DEPENDENT PROTEIN DEACYLASE SIRTUIN-5, MITOCHONDRIAL-RELATED"/>
    <property type="match status" value="1"/>
</dbReference>
<dbReference type="EMBL" id="SLWY01000005">
    <property type="protein sequence ID" value="TCO82242.1"/>
    <property type="molecule type" value="Genomic_DNA"/>
</dbReference>
<feature type="binding site" evidence="3 4">
    <location>
        <position position="153"/>
    </location>
    <ligand>
        <name>Zn(2+)</name>
        <dbReference type="ChEBI" id="CHEBI:29105"/>
    </ligand>
</feature>
<keyword evidence="3 4" id="KW-0479">Metal-binding</keyword>
<dbReference type="Gene3D" id="3.30.1600.10">
    <property type="entry name" value="SIR2/SIRT2 'Small Domain"/>
    <property type="match status" value="1"/>
</dbReference>
<feature type="binding site" evidence="3 4">
    <location>
        <position position="150"/>
    </location>
    <ligand>
        <name>Zn(2+)</name>
        <dbReference type="ChEBI" id="CHEBI:29105"/>
    </ligand>
</feature>
<feature type="binding site" evidence="3">
    <location>
        <position position="70"/>
    </location>
    <ligand>
        <name>substrate</name>
    </ligand>
</feature>
<feature type="binding site" evidence="3 4">
    <location>
        <position position="130"/>
    </location>
    <ligand>
        <name>Zn(2+)</name>
        <dbReference type="ChEBI" id="CHEBI:29105"/>
    </ligand>
</feature>
<dbReference type="PROSITE" id="PS50305">
    <property type="entry name" value="SIRTUIN"/>
    <property type="match status" value="1"/>
</dbReference>
<feature type="binding site" evidence="3">
    <location>
        <position position="73"/>
    </location>
    <ligand>
        <name>substrate</name>
    </ligand>
</feature>
<dbReference type="GO" id="GO:0017136">
    <property type="term" value="F:histone deacetylase activity, NAD-dependent"/>
    <property type="evidence" value="ECO:0007669"/>
    <property type="project" value="TreeGrafter"/>
</dbReference>
<dbReference type="InterPro" id="IPR003000">
    <property type="entry name" value="Sirtuin"/>
</dbReference>
<dbReference type="InterPro" id="IPR050134">
    <property type="entry name" value="NAD-dep_sirtuin_deacylases"/>
</dbReference>
<dbReference type="CDD" id="cd01412">
    <property type="entry name" value="SIRT5_Af1_CobB"/>
    <property type="match status" value="1"/>
</dbReference>
<feature type="binding site" evidence="3">
    <location>
        <position position="234"/>
    </location>
    <ligand>
        <name>NAD(+)</name>
        <dbReference type="ChEBI" id="CHEBI:57540"/>
    </ligand>
</feature>
<comment type="function">
    <text evidence="3">NAD-dependent lysine deacetylase and desuccinylase that specifically removes acetyl and succinyl groups on target proteins. Modulates the activities of several proteins which are inactive in their acylated form.</text>
</comment>
<evidence type="ECO:0000313" key="7">
    <source>
        <dbReference type="Proteomes" id="UP000295765"/>
    </source>
</evidence>
<dbReference type="Proteomes" id="UP000295765">
    <property type="component" value="Unassembled WGS sequence"/>
</dbReference>
<keyword evidence="3" id="KW-0963">Cytoplasm</keyword>